<dbReference type="Proteomes" id="UP000824755">
    <property type="component" value="Chromosome"/>
</dbReference>
<evidence type="ECO:0000313" key="3">
    <source>
        <dbReference type="Proteomes" id="UP000824755"/>
    </source>
</evidence>
<proteinExistence type="predicted"/>
<organism evidence="2 3">
    <name type="scientific">Lysobacter soyae</name>
    <dbReference type="NCBI Taxonomy" id="2764185"/>
    <lineage>
        <taxon>Bacteria</taxon>
        <taxon>Pseudomonadati</taxon>
        <taxon>Pseudomonadota</taxon>
        <taxon>Gammaproteobacteria</taxon>
        <taxon>Lysobacterales</taxon>
        <taxon>Lysobacteraceae</taxon>
        <taxon>Lysobacter</taxon>
    </lineage>
</organism>
<protein>
    <submittedName>
        <fullName evidence="2">Uncharacterized protein</fullName>
    </submittedName>
</protein>
<feature type="chain" id="PRO_5046917257" evidence="1">
    <location>
        <begin position="19"/>
        <end position="167"/>
    </location>
</feature>
<evidence type="ECO:0000313" key="2">
    <source>
        <dbReference type="EMBL" id="QYR52794.1"/>
    </source>
</evidence>
<gene>
    <name evidence="2" type="ORF">H8L67_09505</name>
</gene>
<feature type="signal peptide" evidence="1">
    <location>
        <begin position="1"/>
        <end position="18"/>
    </location>
</feature>
<accession>A0ABX8WQB7</accession>
<name>A0ABX8WQB7_9GAMM</name>
<dbReference type="EMBL" id="CP080544">
    <property type="protein sequence ID" value="QYR52794.1"/>
    <property type="molecule type" value="Genomic_DNA"/>
</dbReference>
<evidence type="ECO:0000256" key="1">
    <source>
        <dbReference type="SAM" id="SignalP"/>
    </source>
</evidence>
<dbReference type="RefSeq" id="WP_220379597.1">
    <property type="nucleotide sequence ID" value="NZ_CP080544.1"/>
</dbReference>
<keyword evidence="1" id="KW-0732">Signal</keyword>
<sequence>MKSIALLATLFLGTSALAAEGKPEIVRPMAKPQAVGLKHTVRTFPEACARITGVFTGKPADPYSFAITKTDPRCAPRAELVDAKKVGAATGAGWVFHDLVQVPSAACPSQMATVRVWRDSAKLAPPKLDAQGRSRVYAADAQAAKQPGAVKLPRFAVAMSLEGKACK</sequence>
<reference evidence="2 3" key="1">
    <citation type="submission" date="2021-08" db="EMBL/GenBank/DDBJ databases">
        <title>Lysobacter sp. strain CJ11 Genome sequencing and assembly.</title>
        <authorList>
            <person name="Kim I."/>
        </authorList>
    </citation>
    <scope>NUCLEOTIDE SEQUENCE [LARGE SCALE GENOMIC DNA]</scope>
    <source>
        <strain evidence="2 3">CJ11</strain>
    </source>
</reference>
<keyword evidence="3" id="KW-1185">Reference proteome</keyword>